<name>A0ABW4ARB3_9ACTN</name>
<evidence type="ECO:0000313" key="2">
    <source>
        <dbReference type="Proteomes" id="UP001597183"/>
    </source>
</evidence>
<dbReference type="Proteomes" id="UP001597183">
    <property type="component" value="Unassembled WGS sequence"/>
</dbReference>
<reference evidence="2" key="1">
    <citation type="journal article" date="2019" name="Int. J. Syst. Evol. Microbiol.">
        <title>The Global Catalogue of Microorganisms (GCM) 10K type strain sequencing project: providing services to taxonomists for standard genome sequencing and annotation.</title>
        <authorList>
            <consortium name="The Broad Institute Genomics Platform"/>
            <consortium name="The Broad Institute Genome Sequencing Center for Infectious Disease"/>
            <person name="Wu L."/>
            <person name="Ma J."/>
        </authorList>
    </citation>
    <scope>NUCLEOTIDE SEQUENCE [LARGE SCALE GENOMIC DNA]</scope>
    <source>
        <strain evidence="2">CCM 7526</strain>
    </source>
</reference>
<protein>
    <submittedName>
        <fullName evidence="1">Uncharacterized protein</fullName>
    </submittedName>
</protein>
<dbReference type="EMBL" id="JBHTMK010000060">
    <property type="protein sequence ID" value="MFD1372692.1"/>
    <property type="molecule type" value="Genomic_DNA"/>
</dbReference>
<proteinExistence type="predicted"/>
<gene>
    <name evidence="1" type="ORF">ACFQ5G_45830</name>
</gene>
<sequence length="267" mass="29769">MVFDHSVREDWQPEPRMPDEDSVAVGRLLNRLEHQPSGDLWEALEGLLIVEVECWFREGFAALPALARIAQSSGERDRHQALDLAAMIVRTLHRNHMYDDLVRANSEAVADLHRLAEARLTASGHRALTTLLQDALAFAGYTLWASISLDFTDEHYHVGCPHCPTRLAIVIGEHGRYSAFRHYNDGDTHRIPLKPARPEELTGISRWMHDTAANGGDMLLADGLTYLFGQASCGLCGSTFNIADWLEAENSPHQPIAPIVARNDFST</sequence>
<evidence type="ECO:0000313" key="1">
    <source>
        <dbReference type="EMBL" id="MFD1372692.1"/>
    </source>
</evidence>
<comment type="caution">
    <text evidence="1">The sequence shown here is derived from an EMBL/GenBank/DDBJ whole genome shotgun (WGS) entry which is preliminary data.</text>
</comment>
<accession>A0ABW4ARB3</accession>
<organism evidence="1 2">
    <name type="scientific">Actinoplanes sichuanensis</name>
    <dbReference type="NCBI Taxonomy" id="512349"/>
    <lineage>
        <taxon>Bacteria</taxon>
        <taxon>Bacillati</taxon>
        <taxon>Actinomycetota</taxon>
        <taxon>Actinomycetes</taxon>
        <taxon>Micromonosporales</taxon>
        <taxon>Micromonosporaceae</taxon>
        <taxon>Actinoplanes</taxon>
    </lineage>
</organism>
<dbReference type="RefSeq" id="WP_317795132.1">
    <property type="nucleotide sequence ID" value="NZ_AP028461.1"/>
</dbReference>
<keyword evidence="2" id="KW-1185">Reference proteome</keyword>